<dbReference type="KEGG" id="cfr:116667777"/>
<gene>
    <name evidence="3 4" type="primary">LOC116667777</name>
</gene>
<dbReference type="AlphaFoldDB" id="A0A8B8U664"/>
<evidence type="ECO:0000313" key="3">
    <source>
        <dbReference type="RefSeq" id="XP_032349680.1"/>
    </source>
</evidence>
<protein>
    <submittedName>
        <fullName evidence="3 4">Uncharacterized protein LOC116667777 isoform X1</fullName>
    </submittedName>
</protein>
<name>A0A8B8U664_CAMFR</name>
<organism evidence="2 3">
    <name type="scientific">Camelus ferus</name>
    <name type="common">Wild bactrian camel</name>
    <name type="synonym">Camelus bactrianus ferus</name>
    <dbReference type="NCBI Taxonomy" id="419612"/>
    <lineage>
        <taxon>Eukaryota</taxon>
        <taxon>Metazoa</taxon>
        <taxon>Chordata</taxon>
        <taxon>Craniata</taxon>
        <taxon>Vertebrata</taxon>
        <taxon>Euteleostomi</taxon>
        <taxon>Mammalia</taxon>
        <taxon>Eutheria</taxon>
        <taxon>Laurasiatheria</taxon>
        <taxon>Artiodactyla</taxon>
        <taxon>Tylopoda</taxon>
        <taxon>Camelidae</taxon>
        <taxon>Camelus</taxon>
    </lineage>
</organism>
<keyword evidence="2" id="KW-1185">Reference proteome</keyword>
<evidence type="ECO:0000313" key="4">
    <source>
        <dbReference type="RefSeq" id="XP_032349681.1"/>
    </source>
</evidence>
<evidence type="ECO:0000313" key="2">
    <source>
        <dbReference type="Proteomes" id="UP000694856"/>
    </source>
</evidence>
<accession>A0A8B8U664</accession>
<feature type="region of interest" description="Disordered" evidence="1">
    <location>
        <begin position="11"/>
        <end position="42"/>
    </location>
</feature>
<dbReference type="GeneID" id="116667777"/>
<dbReference type="Proteomes" id="UP000694856">
    <property type="component" value="Chromosome 12"/>
</dbReference>
<dbReference type="RefSeq" id="XP_032349681.1">
    <property type="nucleotide sequence ID" value="XM_032493790.1"/>
</dbReference>
<reference evidence="3 4" key="1">
    <citation type="submission" date="2025-04" db="UniProtKB">
        <authorList>
            <consortium name="RefSeq"/>
        </authorList>
    </citation>
    <scope>IDENTIFICATION</scope>
    <source>
        <tissue evidence="3 4">Ear skin</tissue>
    </source>
</reference>
<dbReference type="RefSeq" id="XP_032349680.1">
    <property type="nucleotide sequence ID" value="XM_032493789.1"/>
</dbReference>
<sequence length="203" mass="23149">MATYPPRRLLGARPLPSDLRRDPRRSGFPQGGGGRWERRLPTGQSLGPGNLRYWCTHFQGPAARQHHLLRIAFKIFLSSLFCSFTLCVQPFPLRIYKEEIVKEIKEEEKLSQITRIQEGPSLGGTYPGDSLETWDVTILLCSRFSCNILNGVKPTCCGRNCYPFFLNKRTPEFGLITWLPNFISQHRLQQDAAYGRLSFAGVM</sequence>
<evidence type="ECO:0000256" key="1">
    <source>
        <dbReference type="SAM" id="MobiDB-lite"/>
    </source>
</evidence>
<proteinExistence type="predicted"/>